<dbReference type="InterPro" id="IPR000639">
    <property type="entry name" value="Epox_hydrolase-like"/>
</dbReference>
<keyword evidence="3" id="KW-1185">Reference proteome</keyword>
<dbReference type="EMBL" id="AP018174">
    <property type="protein sequence ID" value="BAY15348.1"/>
    <property type="molecule type" value="Genomic_DNA"/>
</dbReference>
<dbReference type="PRINTS" id="PR00412">
    <property type="entry name" value="EPOXHYDRLASE"/>
</dbReference>
<reference evidence="2 3" key="1">
    <citation type="submission" date="2017-06" db="EMBL/GenBank/DDBJ databases">
        <title>Genome sequencing of cyanobaciteial culture collection at National Institute for Environmental Studies (NIES).</title>
        <authorList>
            <person name="Hirose Y."/>
            <person name="Shimura Y."/>
            <person name="Fujisawa T."/>
            <person name="Nakamura Y."/>
            <person name="Kawachi M."/>
        </authorList>
    </citation>
    <scope>NUCLEOTIDE SEQUENCE [LARGE SCALE GENOMIC DNA]</scope>
    <source>
        <strain evidence="2 3">NIES-21</strain>
    </source>
</reference>
<gene>
    <name evidence="2" type="ORF">NIES21_11650</name>
</gene>
<dbReference type="SUPFAM" id="SSF53474">
    <property type="entry name" value="alpha/beta-Hydrolases"/>
    <property type="match status" value="1"/>
</dbReference>
<dbReference type="InterPro" id="IPR029058">
    <property type="entry name" value="AB_hydrolase_fold"/>
</dbReference>
<organism evidence="2 3">
    <name type="scientific">Anabaenopsis circularis NIES-21</name>
    <dbReference type="NCBI Taxonomy" id="1085406"/>
    <lineage>
        <taxon>Bacteria</taxon>
        <taxon>Bacillati</taxon>
        <taxon>Cyanobacteriota</taxon>
        <taxon>Cyanophyceae</taxon>
        <taxon>Nostocales</taxon>
        <taxon>Nodulariaceae</taxon>
        <taxon>Anabaenopsis</taxon>
    </lineage>
</organism>
<sequence length="297" mass="32944">MFPSFLPTAVSQLTEPESIALARSIQSQAIATPLSNQPITTTYVQQGSGGIPILLIHGFDSSVLEFRRLLPLLAENNETWAVDLLGFGFTDRLAGIPFSPVAIKTHLYYFWKTLIKQPVILVGASMGGAAALDFTLTYPEVVKKLILIDSAGLKAGSPLAKFMFPPLDNWATQFLRNPKVRDRISRTAYKNPSLISLDATYCGGLHLEMPSWHLALIAFTKSGGYSAFRFKQLAQILQPTLILWGDSDKILGTTDAKRFKRAIPHSKLIWIQDSGHIPHLEQPQVTAKRILEFREES</sequence>
<dbReference type="AlphaFoldDB" id="A0A1Z4GDF8"/>
<evidence type="ECO:0000313" key="3">
    <source>
        <dbReference type="Proteomes" id="UP000218287"/>
    </source>
</evidence>
<dbReference type="Pfam" id="PF12697">
    <property type="entry name" value="Abhydrolase_6"/>
    <property type="match status" value="1"/>
</dbReference>
<proteinExistence type="predicted"/>
<feature type="domain" description="AB hydrolase-1" evidence="1">
    <location>
        <begin position="53"/>
        <end position="288"/>
    </location>
</feature>
<protein>
    <submittedName>
        <fullName evidence="2">Alpha/beta hydrolase fold protein</fullName>
    </submittedName>
</protein>
<accession>A0A1Z4GDF8</accession>
<dbReference type="InterPro" id="IPR000073">
    <property type="entry name" value="AB_hydrolase_1"/>
</dbReference>
<dbReference type="Gene3D" id="3.40.50.1820">
    <property type="entry name" value="alpha/beta hydrolase"/>
    <property type="match status" value="1"/>
</dbReference>
<dbReference type="PANTHER" id="PTHR43689">
    <property type="entry name" value="HYDROLASE"/>
    <property type="match status" value="1"/>
</dbReference>
<evidence type="ECO:0000313" key="2">
    <source>
        <dbReference type="EMBL" id="BAY15348.1"/>
    </source>
</evidence>
<dbReference type="OrthoDB" id="9780765at2"/>
<dbReference type="GO" id="GO:0016787">
    <property type="term" value="F:hydrolase activity"/>
    <property type="evidence" value="ECO:0007669"/>
    <property type="project" value="UniProtKB-KW"/>
</dbReference>
<evidence type="ECO:0000259" key="1">
    <source>
        <dbReference type="Pfam" id="PF12697"/>
    </source>
</evidence>
<dbReference type="PANTHER" id="PTHR43689:SF8">
    <property type="entry name" value="ALPHA_BETA-HYDROLASES SUPERFAMILY PROTEIN"/>
    <property type="match status" value="1"/>
</dbReference>
<dbReference type="PRINTS" id="PR00111">
    <property type="entry name" value="ABHYDROLASE"/>
</dbReference>
<name>A0A1Z4GDF8_9CYAN</name>
<dbReference type="Proteomes" id="UP000218287">
    <property type="component" value="Chromosome"/>
</dbReference>
<keyword evidence="2" id="KW-0378">Hydrolase</keyword>